<proteinExistence type="predicted"/>
<dbReference type="Pfam" id="PF13247">
    <property type="entry name" value="Fer4_11"/>
    <property type="match status" value="1"/>
</dbReference>
<dbReference type="Gene3D" id="3.30.2070.10">
    <property type="entry name" value="Formate dehydrogenase/DMSO reductase"/>
    <property type="match status" value="1"/>
</dbReference>
<evidence type="ECO:0000313" key="3">
    <source>
        <dbReference type="Proteomes" id="UP000032544"/>
    </source>
</evidence>
<dbReference type="InterPro" id="IPR017896">
    <property type="entry name" value="4Fe4S_Fe-S-bd"/>
</dbReference>
<name>A0A0D8JBF1_9BACT</name>
<dbReference type="NCBIfam" id="TIGR04519">
    <property type="entry name" value="MoCo_extend_TAT"/>
    <property type="match status" value="1"/>
</dbReference>
<evidence type="ECO:0000259" key="1">
    <source>
        <dbReference type="PROSITE" id="PS51379"/>
    </source>
</evidence>
<dbReference type="Gene3D" id="3.40.50.740">
    <property type="match status" value="1"/>
</dbReference>
<dbReference type="CDD" id="cd10551">
    <property type="entry name" value="PsrB"/>
    <property type="match status" value="1"/>
</dbReference>
<dbReference type="SUPFAM" id="SSF53706">
    <property type="entry name" value="Formate dehydrogenase/DMSO reductase, domains 1-3"/>
    <property type="match status" value="1"/>
</dbReference>
<dbReference type="CDD" id="cd02784">
    <property type="entry name" value="MopB_CT_PHLH"/>
    <property type="match status" value="1"/>
</dbReference>
<sequence>MKQTMTKYWRSLDELNNPVEFKQNEIKLELDAKRAVMKKASGSSRRDFLKTFGFSVAAAAVVASCKRPVDKAIPYLVKPEEVTPGMANYYASSYFEANEYCSVLVKVRDGRPIKIEGNDLSSVSQKGTSARVQASVLDLYDDARFKTPLKRGEATNWEEIDSYITKKLEQLNNDQKKVVLLTSSIISPTTKKVIASFQEKYPNVEWVKYDAVSASGILEANQQSFGTALIPDYRFERAKVIASFGADFLGTWLSSTEYTKGYAAGRRVLDKGDEMSRHYQFESGMTLTGSNADVRVPIKPSEEKTILTALYYQLMQAKGFMTIAAPDSPVDVKGLAEDLLANEGKSLVVSGSNDVNTQLIVNAINNLLGNYGSTILFDRPLNTHQAIDADFEKVISGLKNKEIAGVLCWGVNPVYNHPNGEEIKALISGAELSVSFSDRKDETTAACHWVCPAPHYLEAWNDAKPKKGVFSLSQPTISKLFDSRQVQETLLKWAGEEQPNYYEILKANWEENFSGLQSKYSDSRLFWNDTLQKGVFEAEPTAEVPVYSENGLENALQLGNSESQGWEIVLYQSVALKDGSSANNPWLQELPDPIAKISWDNFAAVPVKWAEENGVQNESVITINGIEMPVFVQPGQAPDTISVALGYGRETAGKVGDGIGKNMYALASIKNNAKQLWLSGADVKTTDKTYELALSQTHHSMEGRPIVRETNFDKWQLDPASGNEIRKEHLEHHVSLYPEQEFKGHHWAMAVDLGSCVGCGNCSISCQAENNVQVIGKEQVRNRRIMHWIRVDRYFSNDAENPDVYHQPVMCQHCDNAPCENVCPVSATPHSEEGLNQMAYNRCVGTKYCVNNCPYKVRRFNWFQYVQNPEFDYASNSDLGRMVLNPDVTVRSRGVVEKCSFCVQRIQEKKAEAKVAGRMLEDGEVQPACVQSCPANALVFGDLNDENSKINKLFKNERNYHLLEELHTLPSVGYLTKVRNKKA</sequence>
<keyword evidence="3" id="KW-1185">Reference proteome</keyword>
<dbReference type="STRING" id="1544798.LH29_17420"/>
<gene>
    <name evidence="2" type="ORF">LH29_17420</name>
</gene>
<feature type="domain" description="4Fe-4S ferredoxin-type" evidence="1">
    <location>
        <begin position="802"/>
        <end position="833"/>
    </location>
</feature>
<dbReference type="Proteomes" id="UP000032544">
    <property type="component" value="Unassembled WGS sequence"/>
</dbReference>
<dbReference type="Gene3D" id="3.30.200.210">
    <property type="match status" value="1"/>
</dbReference>
<dbReference type="PANTHER" id="PTHR42783">
    <property type="entry name" value="GLUTAMATE SYNTHASE [NADPH] SMALL CHAIN"/>
    <property type="match status" value="1"/>
</dbReference>
<dbReference type="Gene3D" id="3.30.70.20">
    <property type="match status" value="2"/>
</dbReference>
<organism evidence="2 3">
    <name type="scientific">Draconibacterium sediminis</name>
    <dbReference type="NCBI Taxonomy" id="1544798"/>
    <lineage>
        <taxon>Bacteria</taxon>
        <taxon>Pseudomonadati</taxon>
        <taxon>Bacteroidota</taxon>
        <taxon>Bacteroidia</taxon>
        <taxon>Marinilabiliales</taxon>
        <taxon>Prolixibacteraceae</taxon>
        <taxon>Draconibacterium</taxon>
    </lineage>
</organism>
<feature type="domain" description="4Fe-4S ferredoxin-type" evidence="1">
    <location>
        <begin position="747"/>
        <end position="777"/>
    </location>
</feature>
<comment type="caution">
    <text evidence="2">The sequence shown here is derived from an EMBL/GenBank/DDBJ whole genome shotgun (WGS) entry which is preliminary data.</text>
</comment>
<reference evidence="2 3" key="1">
    <citation type="submission" date="2014-09" db="EMBL/GenBank/DDBJ databases">
        <title>Draft Genome Sequence of Draconibacterium sp. JN14CK-3.</title>
        <authorList>
            <person name="Dong C."/>
            <person name="Lai Q."/>
            <person name="Shao Z."/>
        </authorList>
    </citation>
    <scope>NUCLEOTIDE SEQUENCE [LARGE SCALE GENOMIC DNA]</scope>
    <source>
        <strain evidence="2 3">JN14CK-3</strain>
    </source>
</reference>
<dbReference type="InterPro" id="IPR030948">
    <property type="entry name" value="TAT_var_transloc_signal_dom"/>
</dbReference>
<dbReference type="PROSITE" id="PS51379">
    <property type="entry name" value="4FE4S_FER_2"/>
    <property type="match status" value="3"/>
</dbReference>
<dbReference type="OrthoDB" id="9779457at2"/>
<feature type="domain" description="4Fe-4S ferredoxin-type" evidence="1">
    <location>
        <begin position="834"/>
        <end position="863"/>
    </location>
</feature>
<accession>A0A0D8JBF1</accession>
<dbReference type="SUPFAM" id="SSF54862">
    <property type="entry name" value="4Fe-4S ferredoxins"/>
    <property type="match status" value="1"/>
</dbReference>
<dbReference type="AlphaFoldDB" id="A0A0D8JBF1"/>
<dbReference type="PATRIC" id="fig|1544798.3.peg.3650"/>
<dbReference type="EMBL" id="JRHC01000004">
    <property type="protein sequence ID" value="KJF43148.1"/>
    <property type="molecule type" value="Genomic_DNA"/>
</dbReference>
<evidence type="ECO:0000313" key="2">
    <source>
        <dbReference type="EMBL" id="KJF43148.1"/>
    </source>
</evidence>
<protein>
    <recommendedName>
        <fullName evidence="1">4Fe-4S ferredoxin-type domain-containing protein</fullName>
    </recommendedName>
</protein>
<dbReference type="PANTHER" id="PTHR42783:SF3">
    <property type="entry name" value="GLUTAMATE SYNTHASE [NADPH] SMALL CHAIN-RELATED"/>
    <property type="match status" value="1"/>
</dbReference>